<dbReference type="PANTHER" id="PTHR11863">
    <property type="entry name" value="STEROL DESATURASE"/>
    <property type="match status" value="1"/>
</dbReference>
<name>L0DWJ5_THIND</name>
<dbReference type="GO" id="GO:0008610">
    <property type="term" value="P:lipid biosynthetic process"/>
    <property type="evidence" value="ECO:0007669"/>
    <property type="project" value="InterPro"/>
</dbReference>
<evidence type="ECO:0000256" key="2">
    <source>
        <dbReference type="ARBA" id="ARBA00022692"/>
    </source>
</evidence>
<dbReference type="KEGG" id="tni:TVNIR_1710"/>
<dbReference type="GO" id="GO:0016020">
    <property type="term" value="C:membrane"/>
    <property type="evidence" value="ECO:0007669"/>
    <property type="project" value="UniProtKB-SubCell"/>
</dbReference>
<feature type="transmembrane region" description="Helical" evidence="6">
    <location>
        <begin position="146"/>
        <end position="176"/>
    </location>
</feature>
<accession>L0DWJ5</accession>
<comment type="subcellular location">
    <subcellularLocation>
        <location evidence="1">Membrane</location>
    </subcellularLocation>
</comment>
<proteinExistence type="predicted"/>
<feature type="transmembrane region" description="Helical" evidence="6">
    <location>
        <begin position="88"/>
        <end position="113"/>
    </location>
</feature>
<evidence type="ECO:0000256" key="4">
    <source>
        <dbReference type="ARBA" id="ARBA00023136"/>
    </source>
</evidence>
<dbReference type="InterPro" id="IPR006694">
    <property type="entry name" value="Fatty_acid_hydroxylase"/>
</dbReference>
<dbReference type="GO" id="GO:0016491">
    <property type="term" value="F:oxidoreductase activity"/>
    <property type="evidence" value="ECO:0007669"/>
    <property type="project" value="InterPro"/>
</dbReference>
<keyword evidence="4 6" id="KW-0472">Membrane</keyword>
<gene>
    <name evidence="8" type="ordered locus">TVNIR_1710</name>
</gene>
<reference evidence="8" key="1">
    <citation type="submission" date="2015-12" db="EMBL/GenBank/DDBJ databases">
        <authorList>
            <person name="Tikhonova T.V."/>
            <person name="Pavlov A.R."/>
            <person name="Beletsky A.V."/>
            <person name="Mardanov A.V."/>
            <person name="Sorokin D.Y."/>
            <person name="Ravin N.V."/>
            <person name="Popov V.O."/>
        </authorList>
    </citation>
    <scope>NUCLEOTIDE SEQUENCE</scope>
    <source>
        <strain evidence="8">DSM 14787</strain>
    </source>
</reference>
<dbReference type="OrthoDB" id="9770329at2"/>
<organism evidence="8 9">
    <name type="scientific">Thioalkalivibrio nitratireducens (strain DSM 14787 / UNIQEM 213 / ALEN2)</name>
    <dbReference type="NCBI Taxonomy" id="1255043"/>
    <lineage>
        <taxon>Bacteria</taxon>
        <taxon>Pseudomonadati</taxon>
        <taxon>Pseudomonadota</taxon>
        <taxon>Gammaproteobacteria</taxon>
        <taxon>Chromatiales</taxon>
        <taxon>Ectothiorhodospiraceae</taxon>
        <taxon>Thioalkalivibrio</taxon>
    </lineage>
</organism>
<evidence type="ECO:0000256" key="6">
    <source>
        <dbReference type="SAM" id="Phobius"/>
    </source>
</evidence>
<feature type="transmembrane region" description="Helical" evidence="6">
    <location>
        <begin position="12"/>
        <end position="30"/>
    </location>
</feature>
<dbReference type="Pfam" id="PF04116">
    <property type="entry name" value="FA_hydroxylase"/>
    <property type="match status" value="1"/>
</dbReference>
<dbReference type="GO" id="GO:0005506">
    <property type="term" value="F:iron ion binding"/>
    <property type="evidence" value="ECO:0007669"/>
    <property type="project" value="InterPro"/>
</dbReference>
<feature type="compositionally biased region" description="Basic and acidic residues" evidence="5">
    <location>
        <begin position="275"/>
        <end position="292"/>
    </location>
</feature>
<dbReference type="HOGENOM" id="CLU_033631_0_1_6"/>
<feature type="region of interest" description="Disordered" evidence="5">
    <location>
        <begin position="267"/>
        <end position="299"/>
    </location>
</feature>
<keyword evidence="2 6" id="KW-0812">Transmembrane</keyword>
<evidence type="ECO:0000256" key="1">
    <source>
        <dbReference type="ARBA" id="ARBA00004370"/>
    </source>
</evidence>
<dbReference type="EMBL" id="CP003989">
    <property type="protein sequence ID" value="AGA33372.1"/>
    <property type="molecule type" value="Genomic_DNA"/>
</dbReference>
<keyword evidence="9" id="KW-1185">Reference proteome</keyword>
<dbReference type="STRING" id="1255043.TVNIR_1710"/>
<evidence type="ECO:0000313" key="9">
    <source>
        <dbReference type="Proteomes" id="UP000010809"/>
    </source>
</evidence>
<keyword evidence="3 6" id="KW-1133">Transmembrane helix</keyword>
<evidence type="ECO:0000256" key="5">
    <source>
        <dbReference type="SAM" id="MobiDB-lite"/>
    </source>
</evidence>
<feature type="transmembrane region" description="Helical" evidence="6">
    <location>
        <begin position="51"/>
        <end position="73"/>
    </location>
</feature>
<protein>
    <submittedName>
        <fullName evidence="8">Sterol desaturase</fullName>
    </submittedName>
</protein>
<feature type="domain" description="Fatty acid hydroxylase" evidence="7">
    <location>
        <begin position="92"/>
        <end position="229"/>
    </location>
</feature>
<dbReference type="AlphaFoldDB" id="L0DWJ5"/>
<evidence type="ECO:0000256" key="3">
    <source>
        <dbReference type="ARBA" id="ARBA00022989"/>
    </source>
</evidence>
<sequence length="299" mass="34086">MVEWFLEQEPVVRLGFLLGVVGIMALWEILAPRRALTVGKAYRWVNNWGVVITNTVLTRLIFPAGAVGLAFFVESQGWGLLQVLDLPFWLTVLIALVVLDFAIWAQHVMFHAVPALWRLHRMHHADLDFDLTTGLRFHPIEILLSFVIKAGVIVMIGAPAIAVLIFEVILSSLALFNHSNVRMPIGIDRVLRWFIVTPDFHRVHHSWYPHETNSNFGFNLSLWDRLLGTYRAQPQDGHEGMTIGINLFRDPQWERLDKMLVQPFTGPADSYPINRRPEGEAKNWPRPDEHSGTKPGAAR</sequence>
<evidence type="ECO:0000259" key="7">
    <source>
        <dbReference type="Pfam" id="PF04116"/>
    </source>
</evidence>
<dbReference type="eggNOG" id="COG3000">
    <property type="taxonomic scope" value="Bacteria"/>
</dbReference>
<dbReference type="PATRIC" id="fig|1255043.3.peg.1732"/>
<dbReference type="InterPro" id="IPR050307">
    <property type="entry name" value="Sterol_Desaturase_Related"/>
</dbReference>
<dbReference type="RefSeq" id="WP_015258500.1">
    <property type="nucleotide sequence ID" value="NC_019902.2"/>
</dbReference>
<dbReference type="Proteomes" id="UP000010809">
    <property type="component" value="Chromosome"/>
</dbReference>
<evidence type="ECO:0000313" key="8">
    <source>
        <dbReference type="EMBL" id="AGA33372.1"/>
    </source>
</evidence>